<feature type="compositionally biased region" description="Low complexity" evidence="1">
    <location>
        <begin position="33"/>
        <end position="61"/>
    </location>
</feature>
<feature type="region of interest" description="Disordered" evidence="1">
    <location>
        <begin position="1158"/>
        <end position="1185"/>
    </location>
</feature>
<feature type="region of interest" description="Disordered" evidence="1">
    <location>
        <begin position="815"/>
        <end position="863"/>
    </location>
</feature>
<evidence type="ECO:0000313" key="3">
    <source>
        <dbReference type="EMBL" id="KAK0553924.1"/>
    </source>
</evidence>
<sequence>MSASALQRAASVIGSSVGASRGSAEGGAGGSGAQSSALSRSASVRTPSTYNAATASSSSSYGGPGANAGSSGNAGGSGPHSLSLKVMRISAPSLVRAQDRSYFEVPDESLPPHPTPSVHAKSRARAGALAQDISSAEAGESQRLYAALAQDDNGRSQTHIGAAERALRSAAGADMLSNQSLMDMTSALDPSQATSALIRDWPTSDVLVLPSSFGTIHLGEAFKAYICLNNESTEPVKDATLHVEIQQLDKDESSSSEGGPTSGDPPPSHSPSIVLARLSTARPPTQSGDGQSKEAASKQDGNGLGADSIQSLLQPQGKLETTVRHDMRKPGGYVLGCTVSYQAWLPAPRLTNYDGSSQGTNQGQWVERSFRKSYRFSVPTCPLTVRSKAHAHSTSSILPSQRSSANLAYTSDPKLRDSVLLEVQVRNDCPHALVLERAWLDSNLRSLGLHQAQNQDAFTLGLAPPFSGWKWESIDRPWLNSTSTEQRESPDPKPTMSTNHFGFSSTSDNNAAGEEVGLWEDEEQWLLPGDVRQFIFRLTPVLQDVSSSAAPLAIKYLRDLYPPSAIMAASGIAGPLPAVSSLNRNVFLSPSSSMTLSPPPLTNKTLPATPNSRMSVVGNHPAPAGPSSFQHPSNQHALSLSGGTFPVMVPLGKLDIAWRMAGPGGEPGRLQTSMLFWKRDIREPVAIARALAPAYAWGRSGPPSQVSPTPSNFPTGPQGYKPYQPYLHAHQQLQLQQSLGIQPGSGPGPTPADGSTPAVNVSAVPPIIEVELSVAPLDHAQHLIVGEPFQLDFELWIRDLSCISSPQTARGANASVIHEDGDDSDDDDTPLSEVGRRRLSRVSSATSAPTESTVAAAASTVSPAGTKPAGRILKLGIRYIQPEEVYFNALDGQDHLASANAKQVLNPNIDATEKNSNSANSTASGTNRGSGLLAMAFAAARGGTPTPSTSSSRTAVDEGLPAKDDASSHGALPYQIRSSIDSVRSTASTVASSAATYARRGTAPVRNNSSAVPAAVSSIQGSSGSPSSSRTGSPTPYRRSMPVSARLASLATQGSGGEGSSSPTMVGGPGVSDSNLPHLTSPAQFGMVPSAEVYKLGSSDETLRPVRIERATTAGPLSPTAVSATISFQANYLASGPGSHRVGGLRVMLLGWEDVEDSELSPDTKEDQGENQTADRTTPSRTVTLERPIPLRQIDILADVWVQERS</sequence>
<dbReference type="AlphaFoldDB" id="A0AAN6JSR4"/>
<feature type="region of interest" description="Disordered" evidence="1">
    <location>
        <begin position="104"/>
        <end position="132"/>
    </location>
</feature>
<dbReference type="EMBL" id="JAPDMZ010000044">
    <property type="protein sequence ID" value="KAK0553924.1"/>
    <property type="molecule type" value="Genomic_DNA"/>
</dbReference>
<name>A0AAN6JSR4_9BASI</name>
<keyword evidence="4" id="KW-1185">Reference proteome</keyword>
<feature type="compositionally biased region" description="Polar residues" evidence="1">
    <location>
        <begin position="1170"/>
        <end position="1183"/>
    </location>
</feature>
<reference evidence="3" key="1">
    <citation type="journal article" date="2023" name="PhytoFront">
        <title>Draft Genome Resources of Seven Strains of Tilletia horrida, Causal Agent of Kernel Smut of Rice.</title>
        <authorList>
            <person name="Khanal S."/>
            <person name="Antony Babu S."/>
            <person name="Zhou X.G."/>
        </authorList>
    </citation>
    <scope>NUCLEOTIDE SEQUENCE</scope>
    <source>
        <strain evidence="3">TX6</strain>
    </source>
</reference>
<feature type="region of interest" description="Disordered" evidence="1">
    <location>
        <begin position="940"/>
        <end position="971"/>
    </location>
</feature>
<feature type="region of interest" description="Disordered" evidence="1">
    <location>
        <begin position="481"/>
        <end position="509"/>
    </location>
</feature>
<feature type="domain" description="Trafficking protein particle complex subunit 13 N-terminal" evidence="2">
    <location>
        <begin position="187"/>
        <end position="378"/>
    </location>
</feature>
<feature type="compositionally biased region" description="Polar residues" evidence="1">
    <location>
        <begin position="495"/>
        <end position="509"/>
    </location>
</feature>
<evidence type="ECO:0000259" key="2">
    <source>
        <dbReference type="Pfam" id="PF06159"/>
    </source>
</evidence>
<evidence type="ECO:0000313" key="4">
    <source>
        <dbReference type="Proteomes" id="UP001176517"/>
    </source>
</evidence>
<gene>
    <name evidence="3" type="ORF">OC846_002321</name>
</gene>
<protein>
    <recommendedName>
        <fullName evidence="2">Trafficking protein particle complex subunit 13 N-terminal domain-containing protein</fullName>
    </recommendedName>
</protein>
<dbReference type="Pfam" id="PF06159">
    <property type="entry name" value="TRAPPC13_N"/>
    <property type="match status" value="1"/>
</dbReference>
<organism evidence="3 4">
    <name type="scientific">Tilletia horrida</name>
    <dbReference type="NCBI Taxonomy" id="155126"/>
    <lineage>
        <taxon>Eukaryota</taxon>
        <taxon>Fungi</taxon>
        <taxon>Dikarya</taxon>
        <taxon>Basidiomycota</taxon>
        <taxon>Ustilaginomycotina</taxon>
        <taxon>Exobasidiomycetes</taxon>
        <taxon>Tilletiales</taxon>
        <taxon>Tilletiaceae</taxon>
        <taxon>Tilletia</taxon>
    </lineage>
</organism>
<feature type="compositionally biased region" description="Low complexity" evidence="1">
    <location>
        <begin position="1009"/>
        <end position="1040"/>
    </location>
</feature>
<dbReference type="InterPro" id="IPR010378">
    <property type="entry name" value="TRAPPC13"/>
</dbReference>
<feature type="region of interest" description="Disordered" evidence="1">
    <location>
        <begin position="249"/>
        <end position="308"/>
    </location>
</feature>
<feature type="region of interest" description="Disordered" evidence="1">
    <location>
        <begin position="1003"/>
        <end position="1076"/>
    </location>
</feature>
<feature type="compositionally biased region" description="Polar residues" evidence="1">
    <location>
        <begin position="702"/>
        <end position="715"/>
    </location>
</feature>
<dbReference type="InterPro" id="IPR055427">
    <property type="entry name" value="TRAPPC13_N"/>
</dbReference>
<feature type="compositionally biased region" description="Acidic residues" evidence="1">
    <location>
        <begin position="820"/>
        <end position="830"/>
    </location>
</feature>
<accession>A0AAN6JSR4</accession>
<feature type="region of interest" description="Disordered" evidence="1">
    <location>
        <begin position="13"/>
        <end position="79"/>
    </location>
</feature>
<feature type="compositionally biased region" description="Gly residues" evidence="1">
    <location>
        <begin position="62"/>
        <end position="78"/>
    </location>
</feature>
<feature type="compositionally biased region" description="Low complexity" evidence="1">
    <location>
        <begin position="941"/>
        <end position="954"/>
    </location>
</feature>
<feature type="region of interest" description="Disordered" evidence="1">
    <location>
        <begin position="699"/>
        <end position="720"/>
    </location>
</feature>
<proteinExistence type="predicted"/>
<comment type="caution">
    <text evidence="3">The sequence shown here is derived from an EMBL/GenBank/DDBJ whole genome shotgun (WGS) entry which is preliminary data.</text>
</comment>
<dbReference type="GO" id="GO:1990072">
    <property type="term" value="C:TRAPPIII protein complex"/>
    <property type="evidence" value="ECO:0007669"/>
    <property type="project" value="TreeGrafter"/>
</dbReference>
<evidence type="ECO:0000256" key="1">
    <source>
        <dbReference type="SAM" id="MobiDB-lite"/>
    </source>
</evidence>
<feature type="compositionally biased region" description="Low complexity" evidence="1">
    <location>
        <begin position="842"/>
        <end position="863"/>
    </location>
</feature>
<feature type="region of interest" description="Disordered" evidence="1">
    <location>
        <begin position="739"/>
        <end position="760"/>
    </location>
</feature>
<dbReference type="PANTHER" id="PTHR13134:SF3">
    <property type="entry name" value="TRAFFICKING PROTEIN PARTICLE COMPLEX SUBUNIT 13"/>
    <property type="match status" value="1"/>
</dbReference>
<dbReference type="PANTHER" id="PTHR13134">
    <property type="entry name" value="TRAFFICKING PROTEIN PARTICLE COMPLEX SUBUNIT 13"/>
    <property type="match status" value="1"/>
</dbReference>
<dbReference type="Proteomes" id="UP001176517">
    <property type="component" value="Unassembled WGS sequence"/>
</dbReference>
<feature type="compositionally biased region" description="Low complexity" evidence="1">
    <location>
        <begin position="13"/>
        <end position="23"/>
    </location>
</feature>